<comment type="caution">
    <text evidence="8">The sequence shown here is derived from an EMBL/GenBank/DDBJ whole genome shotgun (WGS) entry which is preliminary data.</text>
</comment>
<dbReference type="Proteomes" id="UP000557717">
    <property type="component" value="Unassembled WGS sequence"/>
</dbReference>
<dbReference type="InterPro" id="IPR032466">
    <property type="entry name" value="Metal_Hydrolase"/>
</dbReference>
<comment type="similarity">
    <text evidence="2">Belongs to the metallo-dependent hydrolases superfamily. Adenosine and AMP deaminases family.</text>
</comment>
<comment type="cofactor">
    <cofactor evidence="1">
        <name>Zn(2+)</name>
        <dbReference type="ChEBI" id="CHEBI:29105"/>
    </cofactor>
</comment>
<evidence type="ECO:0000256" key="2">
    <source>
        <dbReference type="ARBA" id="ARBA00006676"/>
    </source>
</evidence>
<evidence type="ECO:0000313" key="8">
    <source>
        <dbReference type="EMBL" id="MBB5352118.1"/>
    </source>
</evidence>
<dbReference type="RefSeq" id="WP_184018871.1">
    <property type="nucleotide sequence ID" value="NZ_JACHFD010000010.1"/>
</dbReference>
<dbReference type="GO" id="GO:0006154">
    <property type="term" value="P:adenosine catabolic process"/>
    <property type="evidence" value="ECO:0007669"/>
    <property type="project" value="TreeGrafter"/>
</dbReference>
<evidence type="ECO:0000256" key="5">
    <source>
        <dbReference type="ARBA" id="ARBA00022801"/>
    </source>
</evidence>
<accession>A0A840VBR6</accession>
<evidence type="ECO:0000256" key="6">
    <source>
        <dbReference type="ARBA" id="ARBA00022833"/>
    </source>
</evidence>
<dbReference type="GO" id="GO:0046103">
    <property type="term" value="P:inosine biosynthetic process"/>
    <property type="evidence" value="ECO:0007669"/>
    <property type="project" value="TreeGrafter"/>
</dbReference>
<dbReference type="InterPro" id="IPR006330">
    <property type="entry name" value="Ado/ade_deaminase"/>
</dbReference>
<dbReference type="GO" id="GO:0004000">
    <property type="term" value="F:adenosine deaminase activity"/>
    <property type="evidence" value="ECO:0007669"/>
    <property type="project" value="UniProtKB-ARBA"/>
</dbReference>
<organism evidence="8 9">
    <name type="scientific">Haloferula luteola</name>
    <dbReference type="NCBI Taxonomy" id="595692"/>
    <lineage>
        <taxon>Bacteria</taxon>
        <taxon>Pseudomonadati</taxon>
        <taxon>Verrucomicrobiota</taxon>
        <taxon>Verrucomicrobiia</taxon>
        <taxon>Verrucomicrobiales</taxon>
        <taxon>Verrucomicrobiaceae</taxon>
        <taxon>Haloferula</taxon>
    </lineage>
</organism>
<dbReference type="EMBL" id="JACHFD010000010">
    <property type="protein sequence ID" value="MBB5352118.1"/>
    <property type="molecule type" value="Genomic_DNA"/>
</dbReference>
<feature type="domain" description="Adenosine deaminase" evidence="7">
    <location>
        <begin position="3"/>
        <end position="323"/>
    </location>
</feature>
<dbReference type="Gene3D" id="3.20.20.140">
    <property type="entry name" value="Metal-dependent hydrolases"/>
    <property type="match status" value="1"/>
</dbReference>
<reference evidence="8 9" key="1">
    <citation type="submission" date="2020-08" db="EMBL/GenBank/DDBJ databases">
        <title>Genomic Encyclopedia of Type Strains, Phase IV (KMG-IV): sequencing the most valuable type-strain genomes for metagenomic binning, comparative biology and taxonomic classification.</title>
        <authorList>
            <person name="Goeker M."/>
        </authorList>
    </citation>
    <scope>NUCLEOTIDE SEQUENCE [LARGE SCALE GENOMIC DNA]</scope>
    <source>
        <strain evidence="8 9">YC6886</strain>
    </source>
</reference>
<evidence type="ECO:0000313" key="9">
    <source>
        <dbReference type="Proteomes" id="UP000557717"/>
    </source>
</evidence>
<dbReference type="PANTHER" id="PTHR11409:SF43">
    <property type="entry name" value="ADENOSINE DEAMINASE"/>
    <property type="match status" value="1"/>
</dbReference>
<dbReference type="GO" id="GO:0043103">
    <property type="term" value="P:hypoxanthine salvage"/>
    <property type="evidence" value="ECO:0007669"/>
    <property type="project" value="TreeGrafter"/>
</dbReference>
<dbReference type="SUPFAM" id="SSF51556">
    <property type="entry name" value="Metallo-dependent hydrolases"/>
    <property type="match status" value="1"/>
</dbReference>
<evidence type="ECO:0000256" key="4">
    <source>
        <dbReference type="ARBA" id="ARBA00022723"/>
    </source>
</evidence>
<dbReference type="GO" id="GO:0005829">
    <property type="term" value="C:cytosol"/>
    <property type="evidence" value="ECO:0007669"/>
    <property type="project" value="TreeGrafter"/>
</dbReference>
<gene>
    <name evidence="8" type="ORF">HNR46_002359</name>
</gene>
<dbReference type="EC" id="3.5.4.4" evidence="3"/>
<keyword evidence="6" id="KW-0862">Zinc</keyword>
<name>A0A840VBR6_9BACT</name>
<sequence length="340" mass="37862">MHDLHIHLGGAVPSAVLWEILCDNGLRTRYHDFTTFHQSLTAKTSEVKSLDDFLSRYFRVTEEIQSSPSAASVSAYQVVAKAHRRAQVDGLELRFNPYKRVRGGLHTMDAIILAVIQGLERASLHYGVTTGIILSLGRDLSIEANWQIIEAAIKWRSRGAINRANGVVGIDMAGPESSALELDADWMKEIAAMMNQARAAGLKITYHVGESEGTGPEGILRVLETVRPHRIGHGIELRRAEGSLRDVLLALLYRDQVCLEICPTVNRVTQVIPDFTCLGSFTQDLARRDIPFCINTDNPYLVHTNLKKEHELIAAEWEGDAEPLLALSHDCALRHRFISE</sequence>
<dbReference type="AlphaFoldDB" id="A0A840VBR6"/>
<proteinExistence type="inferred from homology"/>
<keyword evidence="5 8" id="KW-0378">Hydrolase</keyword>
<evidence type="ECO:0000256" key="1">
    <source>
        <dbReference type="ARBA" id="ARBA00001947"/>
    </source>
</evidence>
<dbReference type="PANTHER" id="PTHR11409">
    <property type="entry name" value="ADENOSINE DEAMINASE"/>
    <property type="match status" value="1"/>
</dbReference>
<dbReference type="InterPro" id="IPR001365">
    <property type="entry name" value="A_deaminase_dom"/>
</dbReference>
<evidence type="ECO:0000256" key="3">
    <source>
        <dbReference type="ARBA" id="ARBA00012784"/>
    </source>
</evidence>
<protein>
    <recommendedName>
        <fullName evidence="3">adenosine deaminase</fullName>
        <ecNumber evidence="3">3.5.4.4</ecNumber>
    </recommendedName>
</protein>
<dbReference type="Pfam" id="PF00962">
    <property type="entry name" value="A_deaminase"/>
    <property type="match status" value="1"/>
</dbReference>
<keyword evidence="9" id="KW-1185">Reference proteome</keyword>
<keyword evidence="4" id="KW-0479">Metal-binding</keyword>
<evidence type="ECO:0000259" key="7">
    <source>
        <dbReference type="Pfam" id="PF00962"/>
    </source>
</evidence>
<dbReference type="GO" id="GO:0046872">
    <property type="term" value="F:metal ion binding"/>
    <property type="evidence" value="ECO:0007669"/>
    <property type="project" value="UniProtKB-KW"/>
</dbReference>